<dbReference type="Gene3D" id="3.40.50.300">
    <property type="entry name" value="P-loop containing nucleotide triphosphate hydrolases"/>
    <property type="match status" value="1"/>
</dbReference>
<name>A0ABR3EZP5_9AGAR</name>
<accession>A0ABR3EZP5</accession>
<dbReference type="PANTHER" id="PTHR10039">
    <property type="entry name" value="AMELOGENIN"/>
    <property type="match status" value="1"/>
</dbReference>
<reference evidence="3 4" key="1">
    <citation type="submission" date="2024-02" db="EMBL/GenBank/DDBJ databases">
        <title>A draft genome for the cacao thread blight pathogen Marasmius crinis-equi.</title>
        <authorList>
            <person name="Cohen S.P."/>
            <person name="Baruah I.K."/>
            <person name="Amoako-Attah I."/>
            <person name="Bukari Y."/>
            <person name="Meinhardt L.W."/>
            <person name="Bailey B.A."/>
        </authorList>
    </citation>
    <scope>NUCLEOTIDE SEQUENCE [LARGE SCALE GENOMIC DNA]</scope>
    <source>
        <strain evidence="3 4">GH-76</strain>
    </source>
</reference>
<keyword evidence="4" id="KW-1185">Reference proteome</keyword>
<evidence type="ECO:0000256" key="1">
    <source>
        <dbReference type="ARBA" id="ARBA00022737"/>
    </source>
</evidence>
<dbReference type="Pfam" id="PF24883">
    <property type="entry name" value="NPHP3_N"/>
    <property type="match status" value="1"/>
</dbReference>
<dbReference type="InterPro" id="IPR056884">
    <property type="entry name" value="NPHP3-like_N"/>
</dbReference>
<feature type="domain" description="Nephrocystin 3-like N-terminal" evidence="2">
    <location>
        <begin position="79"/>
        <end position="239"/>
    </location>
</feature>
<sequence>MASNPAVVSYFANAQGGTFVNPNFSNVGGDQINVYSNPHWVLQVLWHAIADVGASHDSAARYPLIGCHPSTREEILEMLLNWNRKPRGLPFYWLYGPAGHGKSTIAQTLSELCAKDSTLVSSFFFLRNDEKRNKPTHLFLTIAYGLASSIPQLREIIGEVIQANPAVLRSSFCTQFRELVVNPCRSVAVSWESSWPRLVIIDGLDECQCKDIQEHILSILSSSYDETESLPLRFIICSRPEPTIREAFDSTILHSRSQRAALSNSWRERQDIARYLTDRFNTIRQRSRYSVIKFPDSWPPIGAIYQLADQSDGQFVYASIAVAFVDSEFHDPCRRLEILLRFTPGLDDESPFGLLDVLYHNILAANPNTKRLILILGFILHPPIYQVTNPRFIEILLGLPEGQVNLELCAMHSILNIRDSAIDILHTSFSDFLHDKSRSGDFYIDSTHFQPLTVSRALQHLNRYLQDLSG</sequence>
<evidence type="ECO:0000259" key="2">
    <source>
        <dbReference type="Pfam" id="PF24883"/>
    </source>
</evidence>
<dbReference type="SUPFAM" id="SSF52540">
    <property type="entry name" value="P-loop containing nucleoside triphosphate hydrolases"/>
    <property type="match status" value="1"/>
</dbReference>
<dbReference type="PANTHER" id="PTHR10039:SF14">
    <property type="entry name" value="NACHT DOMAIN-CONTAINING PROTEIN"/>
    <property type="match status" value="1"/>
</dbReference>
<protein>
    <recommendedName>
        <fullName evidence="2">Nephrocystin 3-like N-terminal domain-containing protein</fullName>
    </recommendedName>
</protein>
<proteinExistence type="predicted"/>
<keyword evidence="1" id="KW-0677">Repeat</keyword>
<evidence type="ECO:0000313" key="4">
    <source>
        <dbReference type="Proteomes" id="UP001465976"/>
    </source>
</evidence>
<feature type="non-terminal residue" evidence="3">
    <location>
        <position position="470"/>
    </location>
</feature>
<dbReference type="InterPro" id="IPR027417">
    <property type="entry name" value="P-loop_NTPase"/>
</dbReference>
<dbReference type="EMBL" id="JBAHYK010001353">
    <property type="protein sequence ID" value="KAL0568386.1"/>
    <property type="molecule type" value="Genomic_DNA"/>
</dbReference>
<organism evidence="3 4">
    <name type="scientific">Marasmius crinis-equi</name>
    <dbReference type="NCBI Taxonomy" id="585013"/>
    <lineage>
        <taxon>Eukaryota</taxon>
        <taxon>Fungi</taxon>
        <taxon>Dikarya</taxon>
        <taxon>Basidiomycota</taxon>
        <taxon>Agaricomycotina</taxon>
        <taxon>Agaricomycetes</taxon>
        <taxon>Agaricomycetidae</taxon>
        <taxon>Agaricales</taxon>
        <taxon>Marasmiineae</taxon>
        <taxon>Marasmiaceae</taxon>
        <taxon>Marasmius</taxon>
    </lineage>
</organism>
<dbReference type="Proteomes" id="UP001465976">
    <property type="component" value="Unassembled WGS sequence"/>
</dbReference>
<evidence type="ECO:0000313" key="3">
    <source>
        <dbReference type="EMBL" id="KAL0568386.1"/>
    </source>
</evidence>
<comment type="caution">
    <text evidence="3">The sequence shown here is derived from an EMBL/GenBank/DDBJ whole genome shotgun (WGS) entry which is preliminary data.</text>
</comment>
<gene>
    <name evidence="3" type="ORF">V5O48_013593</name>
</gene>